<dbReference type="Proteomes" id="UP000002035">
    <property type="component" value="Unassembled WGS sequence"/>
</dbReference>
<dbReference type="VEuPathDB" id="FungiDB:MCYG_08576"/>
<sequence length="123" mass="14024">MTTTDWPDNKTLNSKLPKIVQSYNAEMGPVTRLWSEGTLTYCWNCVGCCTTREVPVFHDTYITRLWIWITWLIFGASTALLDKGSNLLQILVHQGLPAFPQKSALGLSHCRRMICYWSLVDKG</sequence>
<protein>
    <submittedName>
        <fullName evidence="1">Uncharacterized protein</fullName>
    </submittedName>
</protein>
<reference evidence="2" key="1">
    <citation type="journal article" date="2012" name="MBio">
        <title>Comparative genome analysis of Trichophyton rubrum and related dermatophytes reveals candidate genes involved in infection.</title>
        <authorList>
            <person name="Martinez D.A."/>
            <person name="Oliver B.G."/>
            <person name="Graeser Y."/>
            <person name="Goldberg J.M."/>
            <person name="Li W."/>
            <person name="Martinez-Rossi N.M."/>
            <person name="Monod M."/>
            <person name="Shelest E."/>
            <person name="Barton R.C."/>
            <person name="Birch E."/>
            <person name="Brakhage A.A."/>
            <person name="Chen Z."/>
            <person name="Gurr S.J."/>
            <person name="Heiman D."/>
            <person name="Heitman J."/>
            <person name="Kosti I."/>
            <person name="Rossi A."/>
            <person name="Saif S."/>
            <person name="Samalova M."/>
            <person name="Saunders C.W."/>
            <person name="Shea T."/>
            <person name="Summerbell R.C."/>
            <person name="Xu J."/>
            <person name="Young S."/>
            <person name="Zeng Q."/>
            <person name="Birren B.W."/>
            <person name="Cuomo C.A."/>
            <person name="White T.C."/>
        </authorList>
    </citation>
    <scope>NUCLEOTIDE SEQUENCE [LARGE SCALE GENOMIC DNA]</scope>
    <source>
        <strain evidence="2">ATCC MYA-4605 / CBS 113480</strain>
    </source>
</reference>
<accession>C5G0V4</accession>
<dbReference type="EMBL" id="DS995709">
    <property type="protein sequence ID" value="EEQ35757.1"/>
    <property type="molecule type" value="Genomic_DNA"/>
</dbReference>
<keyword evidence="2" id="KW-1185">Reference proteome</keyword>
<name>C5G0V4_ARTOC</name>
<dbReference type="HOGENOM" id="CLU_2014732_0_0_1"/>
<dbReference type="RefSeq" id="XP_002842745.1">
    <property type="nucleotide sequence ID" value="XM_002842699.1"/>
</dbReference>
<proteinExistence type="predicted"/>
<gene>
    <name evidence="1" type="ORF">MCYG_08576</name>
</gene>
<evidence type="ECO:0000313" key="1">
    <source>
        <dbReference type="EMBL" id="EEQ35757.1"/>
    </source>
</evidence>
<dbReference type="AlphaFoldDB" id="C5G0V4"/>
<dbReference type="GeneID" id="9223960"/>
<evidence type="ECO:0000313" key="2">
    <source>
        <dbReference type="Proteomes" id="UP000002035"/>
    </source>
</evidence>
<organism evidence="1 2">
    <name type="scientific">Arthroderma otae (strain ATCC MYA-4605 / CBS 113480)</name>
    <name type="common">Microsporum canis</name>
    <dbReference type="NCBI Taxonomy" id="554155"/>
    <lineage>
        <taxon>Eukaryota</taxon>
        <taxon>Fungi</taxon>
        <taxon>Dikarya</taxon>
        <taxon>Ascomycota</taxon>
        <taxon>Pezizomycotina</taxon>
        <taxon>Eurotiomycetes</taxon>
        <taxon>Eurotiomycetidae</taxon>
        <taxon>Onygenales</taxon>
        <taxon>Arthrodermataceae</taxon>
        <taxon>Microsporum</taxon>
    </lineage>
</organism>